<dbReference type="Pfam" id="PF02754">
    <property type="entry name" value="CCG"/>
    <property type="match status" value="1"/>
</dbReference>
<reference evidence="3" key="1">
    <citation type="submission" date="2018-02" db="EMBL/GenBank/DDBJ databases">
        <authorList>
            <person name="Hausmann B."/>
        </authorList>
    </citation>
    <scope>NUCLEOTIDE SEQUENCE [LARGE SCALE GENOMIC DNA]</scope>
    <source>
        <strain evidence="3">Peat soil MAG SbF1</strain>
    </source>
</reference>
<evidence type="ECO:0000313" key="3">
    <source>
        <dbReference type="Proteomes" id="UP000238916"/>
    </source>
</evidence>
<dbReference type="InterPro" id="IPR051460">
    <property type="entry name" value="HdrC_iron-sulfur_subunit"/>
</dbReference>
<proteinExistence type="predicted"/>
<dbReference type="EMBL" id="OMOF01000889">
    <property type="protein sequence ID" value="SPF56292.1"/>
    <property type="molecule type" value="Genomic_DNA"/>
</dbReference>
<accession>A0A2U3LWX3</accession>
<dbReference type="GO" id="GO:0016491">
    <property type="term" value="F:oxidoreductase activity"/>
    <property type="evidence" value="ECO:0007669"/>
    <property type="project" value="UniProtKB-ARBA"/>
</dbReference>
<dbReference type="PANTHER" id="PTHR43255:SF2">
    <property type="entry name" value="HETERODISULFIDE REDUCTASE RELATED PROTEIN"/>
    <property type="match status" value="1"/>
</dbReference>
<organism evidence="2 3">
    <name type="scientific">Candidatus Desulfosporosinus infrequens</name>
    <dbReference type="NCBI Taxonomy" id="2043169"/>
    <lineage>
        <taxon>Bacteria</taxon>
        <taxon>Bacillati</taxon>
        <taxon>Bacillota</taxon>
        <taxon>Clostridia</taxon>
        <taxon>Eubacteriales</taxon>
        <taxon>Desulfitobacteriaceae</taxon>
        <taxon>Desulfosporosinus</taxon>
    </lineage>
</organism>
<dbReference type="Proteomes" id="UP000238916">
    <property type="component" value="Unassembled WGS sequence"/>
</dbReference>
<dbReference type="GO" id="GO:0005886">
    <property type="term" value="C:plasma membrane"/>
    <property type="evidence" value="ECO:0007669"/>
    <property type="project" value="TreeGrafter"/>
</dbReference>
<gene>
    <name evidence="2" type="primary">lutA</name>
    <name evidence="2" type="ORF">SBF1_90020</name>
</gene>
<feature type="domain" description="Cysteine-rich" evidence="1">
    <location>
        <begin position="219"/>
        <end position="303"/>
    </location>
</feature>
<protein>
    <submittedName>
        <fullName evidence="2">Putative L-lactate dehydrogenase, subunit LutA</fullName>
    </submittedName>
</protein>
<dbReference type="AlphaFoldDB" id="A0A2U3LWX3"/>
<dbReference type="InterPro" id="IPR004017">
    <property type="entry name" value="Cys_rich_dom"/>
</dbReference>
<evidence type="ECO:0000313" key="2">
    <source>
        <dbReference type="EMBL" id="SPF56292.1"/>
    </source>
</evidence>
<sequence>MVAEIKLPPVLEIIRGNIVKHGNPLAMKGTEVAAWANELKLPESGDLLFYTGGEYQLLPFIDSLVNTMTHLDQGSKVFSLMMGARNIINKTGINAEKLYASVLAKDRDRFNSISYKAAIILQKLGYDFCYAGKKELYSGALLSELGFCEDMKSYAVKVAEVLKQSQAKTIVCLSPHAAEVFKFVYPKLIQDFPFEIRTFVELVWERRHRLPAIKSAETVVIHDSCRLARELEIDEQLRDILQSVGVPFLEAKCNRKWTTCCGGPNKLLFPDISHTVASRRVEELEETGADLILTSCPYCLSALQNGQLKEDKTKIEDLIEFLYRGFEA</sequence>
<name>A0A2U3LWX3_9FIRM</name>
<dbReference type="PANTHER" id="PTHR43255">
    <property type="entry name" value="IRON-SULFUR-BINDING OXIDOREDUCTASE FADF-RELATED-RELATED"/>
    <property type="match status" value="1"/>
</dbReference>
<evidence type="ECO:0000259" key="1">
    <source>
        <dbReference type="Pfam" id="PF02754"/>
    </source>
</evidence>